<reference evidence="1" key="1">
    <citation type="submission" date="2023-10" db="EMBL/GenBank/DDBJ databases">
        <authorList>
            <person name="Chen Y."/>
            <person name="Shah S."/>
            <person name="Dougan E. K."/>
            <person name="Thang M."/>
            <person name="Chan C."/>
        </authorList>
    </citation>
    <scope>NUCLEOTIDE SEQUENCE [LARGE SCALE GENOMIC DNA]</scope>
</reference>
<gene>
    <name evidence="1" type="ORF">PCOR1329_LOCUS71394</name>
</gene>
<evidence type="ECO:0008006" key="3">
    <source>
        <dbReference type="Google" id="ProtNLM"/>
    </source>
</evidence>
<name>A0ABN9X1I3_9DINO</name>
<organism evidence="1 2">
    <name type="scientific">Prorocentrum cordatum</name>
    <dbReference type="NCBI Taxonomy" id="2364126"/>
    <lineage>
        <taxon>Eukaryota</taxon>
        <taxon>Sar</taxon>
        <taxon>Alveolata</taxon>
        <taxon>Dinophyceae</taxon>
        <taxon>Prorocentrales</taxon>
        <taxon>Prorocentraceae</taxon>
        <taxon>Prorocentrum</taxon>
    </lineage>
</organism>
<accession>A0ABN9X1I3</accession>
<evidence type="ECO:0000313" key="2">
    <source>
        <dbReference type="Proteomes" id="UP001189429"/>
    </source>
</evidence>
<sequence>MFVPASSDRRVNSMSSVRMFWILDRRWSPLPGAQAAPGAALEVPLGGHSADSSCSRIMQSFPPRAIVGYARELASFAKLRDLPGTDLRRFASVDALGHLFCSDLCWIGASAGGLVEIASAHGIRAASWFQSLGQDGCAFLNREVGSRYLEPSCGWRFVNFASAAALEETLRCDTRMAAPLSRIKTVMPIPPECPRDMVFDYEESVPQFVI</sequence>
<dbReference type="Proteomes" id="UP001189429">
    <property type="component" value="Unassembled WGS sequence"/>
</dbReference>
<proteinExistence type="predicted"/>
<protein>
    <recommendedName>
        <fullName evidence="3">RES domain-containing protein</fullName>
    </recommendedName>
</protein>
<keyword evidence="2" id="KW-1185">Reference proteome</keyword>
<evidence type="ECO:0000313" key="1">
    <source>
        <dbReference type="EMBL" id="CAK0891426.1"/>
    </source>
</evidence>
<comment type="caution">
    <text evidence="1">The sequence shown here is derived from an EMBL/GenBank/DDBJ whole genome shotgun (WGS) entry which is preliminary data.</text>
</comment>
<dbReference type="EMBL" id="CAUYUJ010019476">
    <property type="protein sequence ID" value="CAK0891426.1"/>
    <property type="molecule type" value="Genomic_DNA"/>
</dbReference>